<feature type="transmembrane region" description="Helical" evidence="1">
    <location>
        <begin position="173"/>
        <end position="192"/>
    </location>
</feature>
<keyword evidence="3" id="KW-1185">Reference proteome</keyword>
<comment type="caution">
    <text evidence="2">The sequence shown here is derived from an EMBL/GenBank/DDBJ whole genome shotgun (WGS) entry which is preliminary data.</text>
</comment>
<keyword evidence="1" id="KW-0812">Transmembrane</keyword>
<feature type="transmembrane region" description="Helical" evidence="1">
    <location>
        <begin position="87"/>
        <end position="108"/>
    </location>
</feature>
<dbReference type="EMBL" id="BMMD01000021">
    <property type="protein sequence ID" value="GGJ90122.1"/>
    <property type="molecule type" value="Genomic_DNA"/>
</dbReference>
<feature type="transmembrane region" description="Helical" evidence="1">
    <location>
        <begin position="61"/>
        <end position="80"/>
    </location>
</feature>
<feature type="transmembrane region" description="Helical" evidence="1">
    <location>
        <begin position="114"/>
        <end position="142"/>
    </location>
</feature>
<accession>A0A917PSJ8</accession>
<keyword evidence="1" id="KW-0472">Membrane</keyword>
<evidence type="ECO:0000313" key="2">
    <source>
        <dbReference type="EMBL" id="GGJ90122.1"/>
    </source>
</evidence>
<dbReference type="Proteomes" id="UP000636956">
    <property type="component" value="Unassembled WGS sequence"/>
</dbReference>
<feature type="transmembrane region" description="Helical" evidence="1">
    <location>
        <begin position="252"/>
        <end position="272"/>
    </location>
</feature>
<name>A0A917PSJ8_9MICO</name>
<proteinExistence type="predicted"/>
<reference evidence="2" key="2">
    <citation type="submission" date="2020-09" db="EMBL/GenBank/DDBJ databases">
        <authorList>
            <person name="Sun Q."/>
            <person name="Zhou Y."/>
        </authorList>
    </citation>
    <scope>NUCLEOTIDE SEQUENCE</scope>
    <source>
        <strain evidence="2">CGMCC 1.8984</strain>
    </source>
</reference>
<organism evidence="2 3">
    <name type="scientific">Agromyces bauzanensis</name>
    <dbReference type="NCBI Taxonomy" id="1308924"/>
    <lineage>
        <taxon>Bacteria</taxon>
        <taxon>Bacillati</taxon>
        <taxon>Actinomycetota</taxon>
        <taxon>Actinomycetes</taxon>
        <taxon>Micrococcales</taxon>
        <taxon>Microbacteriaceae</taxon>
        <taxon>Agromyces</taxon>
    </lineage>
</organism>
<evidence type="ECO:0000313" key="3">
    <source>
        <dbReference type="Proteomes" id="UP000636956"/>
    </source>
</evidence>
<reference evidence="2" key="1">
    <citation type="journal article" date="2014" name="Int. J. Syst. Evol. Microbiol.">
        <title>Complete genome sequence of Corynebacterium casei LMG S-19264T (=DSM 44701T), isolated from a smear-ripened cheese.</title>
        <authorList>
            <consortium name="US DOE Joint Genome Institute (JGI-PGF)"/>
            <person name="Walter F."/>
            <person name="Albersmeier A."/>
            <person name="Kalinowski J."/>
            <person name="Ruckert C."/>
        </authorList>
    </citation>
    <scope>NUCLEOTIDE SEQUENCE</scope>
    <source>
        <strain evidence="2">CGMCC 1.8984</strain>
    </source>
</reference>
<feature type="transmembrane region" description="Helical" evidence="1">
    <location>
        <begin position="226"/>
        <end position="246"/>
    </location>
</feature>
<gene>
    <name evidence="2" type="ORF">GCM10011372_30830</name>
</gene>
<evidence type="ECO:0000256" key="1">
    <source>
        <dbReference type="SAM" id="Phobius"/>
    </source>
</evidence>
<feature type="transmembrane region" description="Helical" evidence="1">
    <location>
        <begin position="284"/>
        <end position="301"/>
    </location>
</feature>
<dbReference type="AlphaFoldDB" id="A0A917PSJ8"/>
<feature type="transmembrane region" description="Helical" evidence="1">
    <location>
        <begin position="307"/>
        <end position="326"/>
    </location>
</feature>
<keyword evidence="1" id="KW-1133">Transmembrane helix</keyword>
<sequence>MIVVSLVATAFLLTRETFLPPRFSYDGERIQGIAQGRIDPLNDESFENVAQVYRSLGLADASIGASLLGFMLALVVYAIALRRMSHLSFPAMGLLLVGLVLSAIYLGFYSKDVFVLPVVALVLVLPRSLWSEAAIVVSLLAYAGVFRTYWVIVAAGYVLFRLVLLRHSSPLRFTVWSVVFIMGVGVAIVTVLGQPADYFRLSVNLSRFGIEDSASMIRRGIDAPEPFGGIINSILAWIQFIVPIPLFSLGGAYYTLLGTLLGLVLLTTILNIPTTSGTSENVHVERAVALFGALLATQALFEPDFGSFLRHLTPLLPLAVIVWGVGSRKQH</sequence>
<protein>
    <submittedName>
        <fullName evidence="2">Uncharacterized protein</fullName>
    </submittedName>
</protein>